<name>A0A2D3WIF9_9BACT</name>
<dbReference type="SUPFAM" id="SSF48371">
    <property type="entry name" value="ARM repeat"/>
    <property type="match status" value="1"/>
</dbReference>
<dbReference type="EMBL" id="DLUI01000155">
    <property type="protein sequence ID" value="DAB37504.1"/>
    <property type="molecule type" value="Genomic_DNA"/>
</dbReference>
<protein>
    <recommendedName>
        <fullName evidence="3">Leucine rich repeat variant</fullName>
    </recommendedName>
</protein>
<dbReference type="RefSeq" id="WP_294897241.1">
    <property type="nucleotide sequence ID" value="NZ_DLUI01000155.1"/>
</dbReference>
<dbReference type="Proteomes" id="UP000228859">
    <property type="component" value="Unassembled WGS sequence"/>
</dbReference>
<comment type="caution">
    <text evidence="1">The sequence shown here is derived from an EMBL/GenBank/DDBJ whole genome shotgun (WGS) entry which is preliminary data.</text>
</comment>
<accession>A0A2D3WIF9</accession>
<proteinExistence type="predicted"/>
<dbReference type="InterPro" id="IPR011989">
    <property type="entry name" value="ARM-like"/>
</dbReference>
<dbReference type="Gene3D" id="1.25.10.10">
    <property type="entry name" value="Leucine-rich Repeat Variant"/>
    <property type="match status" value="1"/>
</dbReference>
<evidence type="ECO:0000313" key="1">
    <source>
        <dbReference type="EMBL" id="DAB37504.1"/>
    </source>
</evidence>
<sequence length="201" mass="22346">MHTDMLQNALTHSDTSELIELLEDKTLPIETVQAIYTAFKTDKLLVGQVAMNLSLRTSVYERDKEYSPIMVELLIDIASNPVDMGARWAVAKNPHTPVEVLRHLSSDPINLVRALVAANPATPSDVLEKFFSDEKIVRDGLSGNPNTPPKLLKILCDDNDKMVRMRLAENRSAPKEIITLLLNDTDFDVSKAAQANLGERP</sequence>
<dbReference type="AlphaFoldDB" id="A0A2D3WIF9"/>
<dbReference type="InterPro" id="IPR016024">
    <property type="entry name" value="ARM-type_fold"/>
</dbReference>
<organism evidence="1 2">
    <name type="scientific">Sulfuricurvum kujiense</name>
    <dbReference type="NCBI Taxonomy" id="148813"/>
    <lineage>
        <taxon>Bacteria</taxon>
        <taxon>Pseudomonadati</taxon>
        <taxon>Campylobacterota</taxon>
        <taxon>Epsilonproteobacteria</taxon>
        <taxon>Campylobacterales</taxon>
        <taxon>Sulfurimonadaceae</taxon>
        <taxon>Sulfuricurvum</taxon>
    </lineage>
</organism>
<gene>
    <name evidence="1" type="ORF">CFH83_10695</name>
</gene>
<evidence type="ECO:0000313" key="2">
    <source>
        <dbReference type="Proteomes" id="UP000228859"/>
    </source>
</evidence>
<reference evidence="1 2" key="1">
    <citation type="journal article" date="2017" name="Front. Microbiol.">
        <title>Comparative Genomic Analysis of the Class Epsilonproteobacteria and Proposed Reclassification to Epsilonbacteraeota (phyl. nov.).</title>
        <authorList>
            <person name="Waite D.W."/>
            <person name="Vanwonterghem I."/>
            <person name="Rinke C."/>
            <person name="Parks D.H."/>
            <person name="Zhang Y."/>
            <person name="Takai K."/>
            <person name="Sievert S.M."/>
            <person name="Simon J."/>
            <person name="Campbell B.J."/>
            <person name="Hanson T.E."/>
            <person name="Woyke T."/>
            <person name="Klotz M.G."/>
            <person name="Hugenholtz P."/>
        </authorList>
    </citation>
    <scope>NUCLEOTIDE SEQUENCE [LARGE SCALE GENOMIC DNA]</scope>
    <source>
        <strain evidence="1">UBA12443</strain>
    </source>
</reference>
<evidence type="ECO:0008006" key="3">
    <source>
        <dbReference type="Google" id="ProtNLM"/>
    </source>
</evidence>